<sequence length="89" mass="10023">MNTAFLLMAQYGGQAVIPADKVREDYFAHLTLPKFIRKINEGQLALPLVRIEASQKSAKGVHLQDLADYLDARRAEGRKEFNQMYGNAV</sequence>
<dbReference type="EMBL" id="CP010725">
    <property type="protein sequence ID" value="AUQ99363.1"/>
    <property type="molecule type" value="Genomic_DNA"/>
</dbReference>
<dbReference type="Pfam" id="PF11112">
    <property type="entry name" value="PyocinActivator"/>
    <property type="match status" value="1"/>
</dbReference>
<reference evidence="1 2" key="2">
    <citation type="journal article" date="2017" name="Genome Biol. Evol.">
        <title>Trajectories and Drivers of Genome Evolution in Surface-Associated Marine Phaeobacter.</title>
        <authorList>
            <person name="Freese H.M."/>
            <person name="Sikorski J."/>
            <person name="Bunk B."/>
            <person name="Scheuner C."/>
            <person name="Meier-Kolthoff J.P."/>
            <person name="Sproer C."/>
            <person name="Gram L."/>
            <person name="Overmann J."/>
        </authorList>
    </citation>
    <scope>NUCLEOTIDE SEQUENCE [LARGE SCALE GENOMIC DNA]</scope>
    <source>
        <strain evidence="1 2">P88</strain>
    </source>
</reference>
<dbReference type="RefSeq" id="WP_076615802.1">
    <property type="nucleotide sequence ID" value="NZ_CP010725.1"/>
</dbReference>
<dbReference type="GO" id="GO:0006355">
    <property type="term" value="P:regulation of DNA-templated transcription"/>
    <property type="evidence" value="ECO:0007669"/>
    <property type="project" value="InterPro"/>
</dbReference>
<organism evidence="1 2">
    <name type="scientific">Phaeobacter inhibens</name>
    <dbReference type="NCBI Taxonomy" id="221822"/>
    <lineage>
        <taxon>Bacteria</taxon>
        <taxon>Pseudomonadati</taxon>
        <taxon>Pseudomonadota</taxon>
        <taxon>Alphaproteobacteria</taxon>
        <taxon>Rhodobacterales</taxon>
        <taxon>Roseobacteraceae</taxon>
        <taxon>Phaeobacter</taxon>
    </lineage>
</organism>
<evidence type="ECO:0000313" key="2">
    <source>
        <dbReference type="Proteomes" id="UP000236447"/>
    </source>
</evidence>
<proteinExistence type="predicted"/>
<evidence type="ECO:0000313" key="1">
    <source>
        <dbReference type="EMBL" id="AUQ99363.1"/>
    </source>
</evidence>
<gene>
    <name evidence="1" type="ORF">PhaeoP88_01993</name>
</gene>
<dbReference type="Proteomes" id="UP000236447">
    <property type="component" value="Chromosome"/>
</dbReference>
<accession>A0A2I7K9X3</accession>
<name>A0A2I7K9X3_9RHOB</name>
<dbReference type="AlphaFoldDB" id="A0A2I7K9X3"/>
<protein>
    <submittedName>
        <fullName evidence="1">Pyocin activator protein PrtN</fullName>
    </submittedName>
</protein>
<dbReference type="InterPro" id="IPR020518">
    <property type="entry name" value="Tscrpt_reg_PrtN"/>
</dbReference>
<reference evidence="1 2" key="1">
    <citation type="journal article" date="2017" name="Front. Microbiol.">
        <title>Phaeobacter piscinae sp. nov., a species of the Roseobacter group and potential aquaculture probiont.</title>
        <authorList>
            <person name="Sonnenschein E.C."/>
            <person name="Phippen C.B.W."/>
            <person name="Nielsen K.F."/>
            <person name="Mateiu R.V."/>
            <person name="Melchiorsen J."/>
            <person name="Gram L."/>
            <person name="Overmann J."/>
            <person name="Freese H.M."/>
        </authorList>
    </citation>
    <scope>NUCLEOTIDE SEQUENCE [LARGE SCALE GENOMIC DNA]</scope>
    <source>
        <strain evidence="1 2">P88</strain>
    </source>
</reference>